<dbReference type="EMBL" id="JAJSOW010000106">
    <property type="protein sequence ID" value="KAI9160055.1"/>
    <property type="molecule type" value="Genomic_DNA"/>
</dbReference>
<dbReference type="Proteomes" id="UP001064489">
    <property type="component" value="Chromosome 2"/>
</dbReference>
<feature type="region of interest" description="Disordered" evidence="1">
    <location>
        <begin position="1"/>
        <end position="29"/>
    </location>
</feature>
<protein>
    <submittedName>
        <fullName evidence="2">Uncharacterized protein</fullName>
    </submittedName>
</protein>
<organism evidence="2 3">
    <name type="scientific">Acer negundo</name>
    <name type="common">Box elder</name>
    <dbReference type="NCBI Taxonomy" id="4023"/>
    <lineage>
        <taxon>Eukaryota</taxon>
        <taxon>Viridiplantae</taxon>
        <taxon>Streptophyta</taxon>
        <taxon>Embryophyta</taxon>
        <taxon>Tracheophyta</taxon>
        <taxon>Spermatophyta</taxon>
        <taxon>Magnoliopsida</taxon>
        <taxon>eudicotyledons</taxon>
        <taxon>Gunneridae</taxon>
        <taxon>Pentapetalae</taxon>
        <taxon>rosids</taxon>
        <taxon>malvids</taxon>
        <taxon>Sapindales</taxon>
        <taxon>Sapindaceae</taxon>
        <taxon>Hippocastanoideae</taxon>
        <taxon>Acereae</taxon>
        <taxon>Acer</taxon>
    </lineage>
</organism>
<dbReference type="InterPro" id="IPR004158">
    <property type="entry name" value="DUF247_pln"/>
</dbReference>
<reference evidence="2" key="2">
    <citation type="submission" date="2023-02" db="EMBL/GenBank/DDBJ databases">
        <authorList>
            <person name="Swenson N.G."/>
            <person name="Wegrzyn J.L."/>
            <person name="Mcevoy S.L."/>
        </authorList>
    </citation>
    <scope>NUCLEOTIDE SEQUENCE</scope>
    <source>
        <strain evidence="2">91603</strain>
        <tissue evidence="2">Leaf</tissue>
    </source>
</reference>
<dbReference type="Pfam" id="PF03140">
    <property type="entry name" value="DUF247"/>
    <property type="match status" value="1"/>
</dbReference>
<evidence type="ECO:0000313" key="2">
    <source>
        <dbReference type="EMBL" id="KAI9160055.1"/>
    </source>
</evidence>
<gene>
    <name evidence="2" type="ORF">LWI28_004628</name>
</gene>
<dbReference type="AlphaFoldDB" id="A0AAD5IC47"/>
<comment type="caution">
    <text evidence="2">The sequence shown here is derived from an EMBL/GenBank/DDBJ whole genome shotgun (WGS) entry which is preliminary data.</text>
</comment>
<accession>A0AAD5IC47</accession>
<name>A0AAD5IC47_ACENE</name>
<dbReference type="PANTHER" id="PTHR31170">
    <property type="entry name" value="BNAC04G53230D PROTEIN"/>
    <property type="match status" value="1"/>
</dbReference>
<keyword evidence="3" id="KW-1185">Reference proteome</keyword>
<proteinExistence type="predicted"/>
<sequence length="185" mass="21230">MSVDQKWQGGPSVSTDRSTGGGNNESEEWSILIDRNAESGHQIFSEEEKKQLDSMAKALVEEAKVGQADDAKPKIQRVPFMLRGNINFNKYFTPKVVSVGPYHYEDTNLKIAKPIKLKLAARFIKETGVNQEALYLHIKKEIKNLRDCYDNEAKDYPDSPGFSWWTVARFCSSYSFLLRKFLKWN</sequence>
<evidence type="ECO:0000256" key="1">
    <source>
        <dbReference type="SAM" id="MobiDB-lite"/>
    </source>
</evidence>
<evidence type="ECO:0000313" key="3">
    <source>
        <dbReference type="Proteomes" id="UP001064489"/>
    </source>
</evidence>
<reference evidence="2" key="1">
    <citation type="journal article" date="2022" name="Plant J.">
        <title>Strategies of tolerance reflected in two North American maple genomes.</title>
        <authorList>
            <person name="McEvoy S.L."/>
            <person name="Sezen U.U."/>
            <person name="Trouern-Trend A."/>
            <person name="McMahon S.M."/>
            <person name="Schaberg P.G."/>
            <person name="Yang J."/>
            <person name="Wegrzyn J.L."/>
            <person name="Swenson N.G."/>
        </authorList>
    </citation>
    <scope>NUCLEOTIDE SEQUENCE</scope>
    <source>
        <strain evidence="2">91603</strain>
    </source>
</reference>